<comment type="caution">
    <text evidence="1">The sequence shown here is derived from an EMBL/GenBank/DDBJ whole genome shotgun (WGS) entry which is preliminary data.</text>
</comment>
<organism evidence="1 2">
    <name type="scientific">Marmota monax</name>
    <name type="common">Woodchuck</name>
    <dbReference type="NCBI Taxonomy" id="9995"/>
    <lineage>
        <taxon>Eukaryota</taxon>
        <taxon>Metazoa</taxon>
        <taxon>Chordata</taxon>
        <taxon>Craniata</taxon>
        <taxon>Vertebrata</taxon>
        <taxon>Euteleostomi</taxon>
        <taxon>Mammalia</taxon>
        <taxon>Eutheria</taxon>
        <taxon>Euarchontoglires</taxon>
        <taxon>Glires</taxon>
        <taxon>Rodentia</taxon>
        <taxon>Sciuromorpha</taxon>
        <taxon>Sciuridae</taxon>
        <taxon>Xerinae</taxon>
        <taxon>Marmotini</taxon>
        <taxon>Marmota</taxon>
    </lineage>
</organism>
<gene>
    <name evidence="1" type="ORF">MONAX_5E012170</name>
</gene>
<evidence type="ECO:0000313" key="1">
    <source>
        <dbReference type="EMBL" id="VTJ78152.1"/>
    </source>
</evidence>
<reference evidence="1" key="1">
    <citation type="submission" date="2019-04" db="EMBL/GenBank/DDBJ databases">
        <authorList>
            <person name="Alioto T."/>
            <person name="Alioto T."/>
        </authorList>
    </citation>
    <scope>NUCLEOTIDE SEQUENCE [LARGE SCALE GENOMIC DNA]</scope>
</reference>
<dbReference type="Proteomes" id="UP000335636">
    <property type="component" value="Unassembled WGS sequence"/>
</dbReference>
<feature type="non-terminal residue" evidence="1">
    <location>
        <position position="56"/>
    </location>
</feature>
<sequence length="56" mass="6228">LHLGPGWDRVGISSLMCCVCPDCSLWNSATQNHIGRAVPQEEQRSPARRDILARIL</sequence>
<keyword evidence="2" id="KW-1185">Reference proteome</keyword>
<protein>
    <submittedName>
        <fullName evidence="1">Uncharacterized protein</fullName>
    </submittedName>
</protein>
<proteinExistence type="predicted"/>
<feature type="non-terminal residue" evidence="1">
    <location>
        <position position="1"/>
    </location>
</feature>
<accession>A0A5E4CBC5</accession>
<dbReference type="AlphaFoldDB" id="A0A5E4CBC5"/>
<name>A0A5E4CBC5_MARMO</name>
<evidence type="ECO:0000313" key="2">
    <source>
        <dbReference type="Proteomes" id="UP000335636"/>
    </source>
</evidence>
<dbReference type="EMBL" id="CABDUW010001045">
    <property type="protein sequence ID" value="VTJ78152.1"/>
    <property type="molecule type" value="Genomic_DNA"/>
</dbReference>